<keyword evidence="3" id="KW-1185">Reference proteome</keyword>
<comment type="caution">
    <text evidence="2">The sequence shown here is derived from an EMBL/GenBank/DDBJ whole genome shotgun (WGS) entry which is preliminary data.</text>
</comment>
<reference evidence="2" key="2">
    <citation type="submission" date="2020-09" db="EMBL/GenBank/DDBJ databases">
        <authorList>
            <person name="Sun Q."/>
            <person name="Zhou Y."/>
        </authorList>
    </citation>
    <scope>NUCLEOTIDE SEQUENCE</scope>
    <source>
        <strain evidence="2">CGMCC 4.3508</strain>
    </source>
</reference>
<dbReference type="AlphaFoldDB" id="A0A917RJ95"/>
<dbReference type="PROSITE" id="PS50943">
    <property type="entry name" value="HTH_CROC1"/>
    <property type="match status" value="1"/>
</dbReference>
<dbReference type="GO" id="GO:0003677">
    <property type="term" value="F:DNA binding"/>
    <property type="evidence" value="ECO:0007669"/>
    <property type="project" value="InterPro"/>
</dbReference>
<dbReference type="InterPro" id="IPR010982">
    <property type="entry name" value="Lambda_DNA-bd_dom_sf"/>
</dbReference>
<dbReference type="Gene3D" id="1.10.260.40">
    <property type="entry name" value="lambda repressor-like DNA-binding domains"/>
    <property type="match status" value="1"/>
</dbReference>
<dbReference type="EMBL" id="BMMH01000004">
    <property type="protein sequence ID" value="GGL09732.1"/>
    <property type="molecule type" value="Genomic_DNA"/>
</dbReference>
<evidence type="ECO:0000313" key="2">
    <source>
        <dbReference type="EMBL" id="GGL09732.1"/>
    </source>
</evidence>
<name>A0A917RJ95_9NOCA</name>
<dbReference type="Pfam" id="PF01381">
    <property type="entry name" value="HTH_3"/>
    <property type="match status" value="1"/>
</dbReference>
<dbReference type="InterPro" id="IPR001387">
    <property type="entry name" value="Cro/C1-type_HTH"/>
</dbReference>
<feature type="domain" description="HTH cro/C1-type" evidence="1">
    <location>
        <begin position="19"/>
        <end position="78"/>
    </location>
</feature>
<dbReference type="SMART" id="SM00530">
    <property type="entry name" value="HTH_XRE"/>
    <property type="match status" value="1"/>
</dbReference>
<dbReference type="RefSeq" id="WP_058854342.1">
    <property type="nucleotide sequence ID" value="NZ_BMMH01000004.1"/>
</dbReference>
<reference evidence="2" key="1">
    <citation type="journal article" date="2014" name="Int. J. Syst. Evol. Microbiol.">
        <title>Complete genome sequence of Corynebacterium casei LMG S-19264T (=DSM 44701T), isolated from a smear-ripened cheese.</title>
        <authorList>
            <consortium name="US DOE Joint Genome Institute (JGI-PGF)"/>
            <person name="Walter F."/>
            <person name="Albersmeier A."/>
            <person name="Kalinowski J."/>
            <person name="Ruckert C."/>
        </authorList>
    </citation>
    <scope>NUCLEOTIDE SEQUENCE</scope>
    <source>
        <strain evidence="2">CGMCC 4.3508</strain>
    </source>
</reference>
<proteinExistence type="predicted"/>
<dbReference type="CDD" id="cd00093">
    <property type="entry name" value="HTH_XRE"/>
    <property type="match status" value="1"/>
</dbReference>
<accession>A0A917RJ95</accession>
<protein>
    <recommendedName>
        <fullName evidence="1">HTH cro/C1-type domain-containing protein</fullName>
    </recommendedName>
</protein>
<evidence type="ECO:0000313" key="3">
    <source>
        <dbReference type="Proteomes" id="UP000638263"/>
    </source>
</evidence>
<sequence length="176" mass="19640">MAGKEPEYGQTAETVAANITRLRTAQNLTYTDVSERVKSAGWSLTPVAVRRIENKQRKVSPDDLTSLAVALRVSPTTLLMPPHRTAGDDVEFTGGRAPAMHVWEWLRAESPYPLHRGSEDVNVSIARFQADNWPGWFLETERLLEEGRRARHIRAAFAWAEDEQAAGERAATDGDD</sequence>
<dbReference type="Proteomes" id="UP000638263">
    <property type="component" value="Unassembled WGS sequence"/>
</dbReference>
<dbReference type="SUPFAM" id="SSF47413">
    <property type="entry name" value="lambda repressor-like DNA-binding domains"/>
    <property type="match status" value="1"/>
</dbReference>
<organism evidence="2 3">
    <name type="scientific">Nocardia jinanensis</name>
    <dbReference type="NCBI Taxonomy" id="382504"/>
    <lineage>
        <taxon>Bacteria</taxon>
        <taxon>Bacillati</taxon>
        <taxon>Actinomycetota</taxon>
        <taxon>Actinomycetes</taxon>
        <taxon>Mycobacteriales</taxon>
        <taxon>Nocardiaceae</taxon>
        <taxon>Nocardia</taxon>
    </lineage>
</organism>
<evidence type="ECO:0000259" key="1">
    <source>
        <dbReference type="PROSITE" id="PS50943"/>
    </source>
</evidence>
<gene>
    <name evidence="2" type="ORF">GCM10011588_25170</name>
</gene>